<gene>
    <name evidence="3" type="ORF">VHEMI00468</name>
</gene>
<dbReference type="AlphaFoldDB" id="A0A0A1SJD3"/>
<organism evidence="3 4">
    <name type="scientific">[Torrubiella] hemipterigena</name>
    <dbReference type="NCBI Taxonomy" id="1531966"/>
    <lineage>
        <taxon>Eukaryota</taxon>
        <taxon>Fungi</taxon>
        <taxon>Dikarya</taxon>
        <taxon>Ascomycota</taxon>
        <taxon>Pezizomycotina</taxon>
        <taxon>Sordariomycetes</taxon>
        <taxon>Hypocreomycetidae</taxon>
        <taxon>Hypocreales</taxon>
        <taxon>Clavicipitaceae</taxon>
        <taxon>Clavicipitaceae incertae sedis</taxon>
        <taxon>'Torrubiella' clade</taxon>
    </lineage>
</organism>
<dbReference type="OrthoDB" id="5404940at2759"/>
<evidence type="ECO:0000256" key="2">
    <source>
        <dbReference type="SAM" id="Phobius"/>
    </source>
</evidence>
<keyword evidence="2" id="KW-0472">Membrane</keyword>
<feature type="region of interest" description="Disordered" evidence="1">
    <location>
        <begin position="1"/>
        <end position="22"/>
    </location>
</feature>
<name>A0A0A1SJD3_9HYPO</name>
<feature type="region of interest" description="Disordered" evidence="1">
    <location>
        <begin position="347"/>
        <end position="371"/>
    </location>
</feature>
<feature type="compositionally biased region" description="Polar residues" evidence="1">
    <location>
        <begin position="251"/>
        <end position="268"/>
    </location>
</feature>
<dbReference type="HOGENOM" id="CLU_018980_1_0_1"/>
<dbReference type="Proteomes" id="UP000039046">
    <property type="component" value="Unassembled WGS sequence"/>
</dbReference>
<feature type="region of interest" description="Disordered" evidence="1">
    <location>
        <begin position="243"/>
        <end position="306"/>
    </location>
</feature>
<evidence type="ECO:0000313" key="3">
    <source>
        <dbReference type="EMBL" id="CEJ80273.1"/>
    </source>
</evidence>
<reference evidence="3 4" key="1">
    <citation type="journal article" date="2015" name="Genome Announc.">
        <title>Draft Genome Sequence and Gene Annotation of the Entomopathogenic Fungus Verticillium hemipterigenum.</title>
        <authorList>
            <person name="Horn F."/>
            <person name="Habel A."/>
            <person name="Scharf D.H."/>
            <person name="Dworschak J."/>
            <person name="Brakhage A.A."/>
            <person name="Guthke R."/>
            <person name="Hertweck C."/>
            <person name="Linde J."/>
        </authorList>
    </citation>
    <scope>NUCLEOTIDE SEQUENCE [LARGE SCALE GENOMIC DNA]</scope>
</reference>
<feature type="region of interest" description="Disordered" evidence="1">
    <location>
        <begin position="393"/>
        <end position="453"/>
    </location>
</feature>
<keyword evidence="2" id="KW-1133">Transmembrane helix</keyword>
<feature type="compositionally biased region" description="Polar residues" evidence="1">
    <location>
        <begin position="393"/>
        <end position="410"/>
    </location>
</feature>
<proteinExistence type="predicted"/>
<feature type="transmembrane region" description="Helical" evidence="2">
    <location>
        <begin position="111"/>
        <end position="132"/>
    </location>
</feature>
<feature type="compositionally biased region" description="Polar residues" evidence="1">
    <location>
        <begin position="355"/>
        <end position="365"/>
    </location>
</feature>
<evidence type="ECO:0000256" key="1">
    <source>
        <dbReference type="SAM" id="MobiDB-lite"/>
    </source>
</evidence>
<feature type="compositionally biased region" description="Polar residues" evidence="1">
    <location>
        <begin position="13"/>
        <end position="22"/>
    </location>
</feature>
<dbReference type="EMBL" id="CDHN01000001">
    <property type="protein sequence ID" value="CEJ80273.1"/>
    <property type="molecule type" value="Genomic_DNA"/>
</dbReference>
<feature type="compositionally biased region" description="Polar residues" evidence="1">
    <location>
        <begin position="291"/>
        <end position="306"/>
    </location>
</feature>
<feature type="transmembrane region" description="Helical" evidence="2">
    <location>
        <begin position="197"/>
        <end position="221"/>
    </location>
</feature>
<feature type="region of interest" description="Disordered" evidence="1">
    <location>
        <begin position="515"/>
        <end position="549"/>
    </location>
</feature>
<feature type="compositionally biased region" description="Polar residues" evidence="1">
    <location>
        <begin position="518"/>
        <end position="543"/>
    </location>
</feature>
<feature type="transmembrane region" description="Helical" evidence="2">
    <location>
        <begin position="86"/>
        <end position="105"/>
    </location>
</feature>
<evidence type="ECO:0000313" key="4">
    <source>
        <dbReference type="Proteomes" id="UP000039046"/>
    </source>
</evidence>
<accession>A0A0A1SJD3</accession>
<protein>
    <submittedName>
        <fullName evidence="3">Uncharacterized protein</fullName>
    </submittedName>
</protein>
<keyword evidence="4" id="KW-1185">Reference proteome</keyword>
<feature type="compositionally biased region" description="Polar residues" evidence="1">
    <location>
        <begin position="434"/>
        <end position="453"/>
    </location>
</feature>
<sequence length="564" mass="62436">MARHQPYMYAAESRNSSRFPTSTFDPKAVTRASWEPVPQRPPQNGPLVSFNRHPDAHLALPARTNLFAPLGRRTKGAIKWSRRFQLLFRLLELNGAFGIMVMFILFESLDAVVACIMRIVPGIIGLHTLYSVYHHSREATGRTPGSSAAYQVFSAIMDLATLAVYGFGVYSVHEHGTEWTTRLADQSLLKYFVPATYYTTIGCGGLHLLSLIISLWLGWMFQKISTMPPDMNPLEDNLTARPSFRHKRQKSSIASSSTVFTEKLSTPSERARSSMVYSGDSSPPKVPFMHTRTNSASSFGTRDSQLNLPSRQYQIAATNSPRHSTASLASTRTFYAMGGQRGSYAEIPLADNRQSRPSTATPNNNSRDRLPKFTEAWAPTDSLVSRTNQRYANTARSSKSYSAINQQYSQEDSDDEYDVNARSAQRDTKHPNPLRSNPASPTSPATKQLGNIPNLQRPWTAENLAADSALTEISNNDRLVLAARELSKPRVVGQATPRQRESSIQSDNLFSRRYGELTTGSSPVTVGNSRKISSGNDWDSAQSGVERRRVSGKIAEEGLAGQAF</sequence>
<dbReference type="STRING" id="1531966.A0A0A1SJD3"/>
<keyword evidence="2" id="KW-0812">Transmembrane</keyword>